<keyword evidence="2" id="KW-1185">Reference proteome</keyword>
<name>A0A0E9LRB8_9BACT</name>
<dbReference type="STRING" id="1236989.JCM15548_14652"/>
<accession>A0A0E9LRB8</accession>
<comment type="caution">
    <text evidence="1">The sequence shown here is derived from an EMBL/GenBank/DDBJ whole genome shotgun (WGS) entry which is preliminary data.</text>
</comment>
<reference evidence="1 2" key="1">
    <citation type="journal article" date="2015" name="Microbes Environ.">
        <title>Distribution and evolution of nitrogen fixation genes in the phylum bacteroidetes.</title>
        <authorList>
            <person name="Inoue J."/>
            <person name="Oshima K."/>
            <person name="Suda W."/>
            <person name="Sakamoto M."/>
            <person name="Iino T."/>
            <person name="Noda S."/>
            <person name="Hongoh Y."/>
            <person name="Hattori M."/>
            <person name="Ohkuma M."/>
        </authorList>
    </citation>
    <scope>NUCLEOTIDE SEQUENCE [LARGE SCALE GENOMIC DNA]</scope>
    <source>
        <strain evidence="1">JCM 15548</strain>
    </source>
</reference>
<organism evidence="1 2">
    <name type="scientific">Geofilum rubicundum JCM 15548</name>
    <dbReference type="NCBI Taxonomy" id="1236989"/>
    <lineage>
        <taxon>Bacteria</taxon>
        <taxon>Pseudomonadati</taxon>
        <taxon>Bacteroidota</taxon>
        <taxon>Bacteroidia</taxon>
        <taxon>Marinilabiliales</taxon>
        <taxon>Marinilabiliaceae</taxon>
        <taxon>Geofilum</taxon>
    </lineage>
</organism>
<evidence type="ECO:0000313" key="1">
    <source>
        <dbReference type="EMBL" id="GAO27799.1"/>
    </source>
</evidence>
<sequence>MHFFKTGVAIKINYPFNFICSAGVSHYRLKIQANYRLKYFKYHIQFVQNKNADHI</sequence>
<dbReference type="Proteomes" id="UP000032900">
    <property type="component" value="Unassembled WGS sequence"/>
</dbReference>
<protein>
    <submittedName>
        <fullName evidence="1">Uncharacterized protein</fullName>
    </submittedName>
</protein>
<evidence type="ECO:0000313" key="2">
    <source>
        <dbReference type="Proteomes" id="UP000032900"/>
    </source>
</evidence>
<dbReference type="AlphaFoldDB" id="A0A0E9LRB8"/>
<gene>
    <name evidence="1" type="ORF">JCM15548_14652</name>
</gene>
<dbReference type="EMBL" id="BAZW01000103">
    <property type="protein sequence ID" value="GAO27799.1"/>
    <property type="molecule type" value="Genomic_DNA"/>
</dbReference>
<proteinExistence type="predicted"/>